<dbReference type="EMBL" id="JAOZEV010000014">
    <property type="protein sequence ID" value="MCV9933789.1"/>
    <property type="molecule type" value="Genomic_DNA"/>
</dbReference>
<evidence type="ECO:0000313" key="1">
    <source>
        <dbReference type="EMBL" id="MCV9933789.1"/>
    </source>
</evidence>
<protein>
    <submittedName>
        <fullName evidence="1">Transposase</fullName>
    </submittedName>
</protein>
<dbReference type="GO" id="GO:0006313">
    <property type="term" value="P:DNA transposition"/>
    <property type="evidence" value="ECO:0007669"/>
    <property type="project" value="InterPro"/>
</dbReference>
<name>A0A9X2ZMN6_9FLAO</name>
<reference evidence="1" key="1">
    <citation type="submission" date="2022-10" db="EMBL/GenBank/DDBJ databases">
        <title>Two novel species of Flavobacterium.</title>
        <authorList>
            <person name="Liu Q."/>
            <person name="Xin Y.-H."/>
        </authorList>
    </citation>
    <scope>NUCLEOTIDE SEQUENCE</scope>
    <source>
        <strain evidence="1">LS1R47</strain>
    </source>
</reference>
<gene>
    <name evidence="1" type="ORF">OIU80_16015</name>
</gene>
<comment type="caution">
    <text evidence="1">The sequence shown here is derived from an EMBL/GenBank/DDBJ whole genome shotgun (WGS) entry which is preliminary data.</text>
</comment>
<dbReference type="RefSeq" id="WP_264287993.1">
    <property type="nucleotide sequence ID" value="NZ_JAOZEV010000014.1"/>
</dbReference>
<dbReference type="Gene3D" id="3.30.70.1290">
    <property type="entry name" value="Transposase IS200-like"/>
    <property type="match status" value="1"/>
</dbReference>
<dbReference type="Proteomes" id="UP001151133">
    <property type="component" value="Unassembled WGS sequence"/>
</dbReference>
<sequence length="121" mass="14216">MILNDNGKIIESIKIRDNWIFHNWIIMPNHIHLLIEIQNNDIQTADIQSTDTQYVNAQTVETYRSASTFSTSNNTETNIAKTHCATQKTLVSRTSIRQSNYHDHIVRNYNSFEKNRFLYNQ</sequence>
<organism evidence="1 2">
    <name type="scientific">Flavobacterium frigoritolerans</name>
    <dbReference type="NCBI Taxonomy" id="2987686"/>
    <lineage>
        <taxon>Bacteria</taxon>
        <taxon>Pseudomonadati</taxon>
        <taxon>Bacteroidota</taxon>
        <taxon>Flavobacteriia</taxon>
        <taxon>Flavobacteriales</taxon>
        <taxon>Flavobacteriaceae</taxon>
        <taxon>Flavobacterium</taxon>
    </lineage>
</organism>
<proteinExistence type="predicted"/>
<dbReference type="GO" id="GO:0003677">
    <property type="term" value="F:DNA binding"/>
    <property type="evidence" value="ECO:0007669"/>
    <property type="project" value="InterPro"/>
</dbReference>
<dbReference type="SUPFAM" id="SSF143422">
    <property type="entry name" value="Transposase IS200-like"/>
    <property type="match status" value="1"/>
</dbReference>
<keyword evidence="2" id="KW-1185">Reference proteome</keyword>
<dbReference type="GO" id="GO:0004803">
    <property type="term" value="F:transposase activity"/>
    <property type="evidence" value="ECO:0007669"/>
    <property type="project" value="InterPro"/>
</dbReference>
<accession>A0A9X2ZMN6</accession>
<evidence type="ECO:0000313" key="2">
    <source>
        <dbReference type="Proteomes" id="UP001151133"/>
    </source>
</evidence>
<dbReference type="InterPro" id="IPR036515">
    <property type="entry name" value="Transposase_17_sf"/>
</dbReference>
<dbReference type="AlphaFoldDB" id="A0A9X2ZMN6"/>